<comment type="caution">
    <text evidence="2">The sequence shown here is derived from an EMBL/GenBank/DDBJ whole genome shotgun (WGS) entry which is preliminary data.</text>
</comment>
<evidence type="ECO:0000313" key="2">
    <source>
        <dbReference type="EMBL" id="MDA5092557.1"/>
    </source>
</evidence>
<evidence type="ECO:0000259" key="1">
    <source>
        <dbReference type="PROSITE" id="PS50883"/>
    </source>
</evidence>
<feature type="domain" description="EAL" evidence="1">
    <location>
        <begin position="18"/>
        <end position="268"/>
    </location>
</feature>
<dbReference type="InterPro" id="IPR050706">
    <property type="entry name" value="Cyclic-di-GMP_PDE-like"/>
</dbReference>
<dbReference type="Proteomes" id="UP001528040">
    <property type="component" value="Unassembled WGS sequence"/>
</dbReference>
<dbReference type="PANTHER" id="PTHR33121">
    <property type="entry name" value="CYCLIC DI-GMP PHOSPHODIESTERASE PDEF"/>
    <property type="match status" value="1"/>
</dbReference>
<dbReference type="PANTHER" id="PTHR33121:SF79">
    <property type="entry name" value="CYCLIC DI-GMP PHOSPHODIESTERASE PDED-RELATED"/>
    <property type="match status" value="1"/>
</dbReference>
<reference evidence="2 3" key="1">
    <citation type="submission" date="2023-01" db="EMBL/GenBank/DDBJ databases">
        <authorList>
            <person name="Yoon J.-W."/>
        </authorList>
    </citation>
    <scope>NUCLEOTIDE SEQUENCE [LARGE SCALE GENOMIC DNA]</scope>
    <source>
        <strain evidence="2 3">KMU-50</strain>
    </source>
</reference>
<dbReference type="Pfam" id="PF00563">
    <property type="entry name" value="EAL"/>
    <property type="match status" value="1"/>
</dbReference>
<sequence>MSKEIKSSPFDFAMQRRESETLDMVRVALARKQVKLAFQPVVQTARPDHMAFYEGLLRVTDQQGRIIPAKDFIDVVEDTDMGRQLDALAIEKGMEALMEEPSLRLSINMSALTIGYAPWNEALLSALSEDPTVGERLIIEITERTALEKHETVKNFMSDLQSKGISFALDDFGAGYTSFKYLKDFYFDLIKIDGELIKGIHDDPDAQVLTEALLVLAHKLDMFAVAENVESYEDAAFLTTIGMDCMQGYYFGVPTFTPYWRLLDQLGKAG</sequence>
<dbReference type="InterPro" id="IPR035919">
    <property type="entry name" value="EAL_sf"/>
</dbReference>
<name>A0ABT4VWC6_9RHOB</name>
<dbReference type="EMBL" id="JAQIIO010000001">
    <property type="protein sequence ID" value="MDA5092557.1"/>
    <property type="molecule type" value="Genomic_DNA"/>
</dbReference>
<dbReference type="SMART" id="SM00052">
    <property type="entry name" value="EAL"/>
    <property type="match status" value="1"/>
</dbReference>
<evidence type="ECO:0000313" key="3">
    <source>
        <dbReference type="Proteomes" id="UP001528040"/>
    </source>
</evidence>
<dbReference type="SUPFAM" id="SSF141868">
    <property type="entry name" value="EAL domain-like"/>
    <property type="match status" value="1"/>
</dbReference>
<dbReference type="Gene3D" id="3.20.20.450">
    <property type="entry name" value="EAL domain"/>
    <property type="match status" value="1"/>
</dbReference>
<dbReference type="PROSITE" id="PS50883">
    <property type="entry name" value="EAL"/>
    <property type="match status" value="1"/>
</dbReference>
<accession>A0ABT4VWC6</accession>
<keyword evidence="3" id="KW-1185">Reference proteome</keyword>
<dbReference type="CDD" id="cd01948">
    <property type="entry name" value="EAL"/>
    <property type="match status" value="1"/>
</dbReference>
<proteinExistence type="predicted"/>
<gene>
    <name evidence="2" type="ORF">O2N63_00440</name>
</gene>
<dbReference type="InterPro" id="IPR001633">
    <property type="entry name" value="EAL_dom"/>
</dbReference>
<organism evidence="2 3">
    <name type="scientific">Aliiroseovarius salicola</name>
    <dbReference type="NCBI Taxonomy" id="3009082"/>
    <lineage>
        <taxon>Bacteria</taxon>
        <taxon>Pseudomonadati</taxon>
        <taxon>Pseudomonadota</taxon>
        <taxon>Alphaproteobacteria</taxon>
        <taxon>Rhodobacterales</taxon>
        <taxon>Paracoccaceae</taxon>
        <taxon>Aliiroseovarius</taxon>
    </lineage>
</organism>
<protein>
    <submittedName>
        <fullName evidence="2">EAL domain-containing protein</fullName>
    </submittedName>
</protein>